<evidence type="ECO:0000313" key="2">
    <source>
        <dbReference type="Proteomes" id="UP001597493"/>
    </source>
</evidence>
<dbReference type="Proteomes" id="UP001597493">
    <property type="component" value="Unassembled WGS sequence"/>
</dbReference>
<gene>
    <name evidence="1" type="ORF">ACFSW5_10445</name>
</gene>
<organism evidence="1 2">
    <name type="scientific">Paenibacillus thailandensis</name>
    <dbReference type="NCBI Taxonomy" id="393250"/>
    <lineage>
        <taxon>Bacteria</taxon>
        <taxon>Bacillati</taxon>
        <taxon>Bacillota</taxon>
        <taxon>Bacilli</taxon>
        <taxon>Bacillales</taxon>
        <taxon>Paenibacillaceae</taxon>
        <taxon>Paenibacillus</taxon>
    </lineage>
</organism>
<name>A0ABW5QVY7_9BACL</name>
<protein>
    <submittedName>
        <fullName evidence="1">Uncharacterized protein</fullName>
    </submittedName>
</protein>
<reference evidence="2" key="1">
    <citation type="journal article" date="2019" name="Int. J. Syst. Evol. Microbiol.">
        <title>The Global Catalogue of Microorganisms (GCM) 10K type strain sequencing project: providing services to taxonomists for standard genome sequencing and annotation.</title>
        <authorList>
            <consortium name="The Broad Institute Genomics Platform"/>
            <consortium name="The Broad Institute Genome Sequencing Center for Infectious Disease"/>
            <person name="Wu L."/>
            <person name="Ma J."/>
        </authorList>
    </citation>
    <scope>NUCLEOTIDE SEQUENCE [LARGE SCALE GENOMIC DNA]</scope>
    <source>
        <strain evidence="2">TISTR 1827</strain>
    </source>
</reference>
<proteinExistence type="predicted"/>
<dbReference type="EMBL" id="JBHUMY010000010">
    <property type="protein sequence ID" value="MFD2660666.1"/>
    <property type="molecule type" value="Genomic_DNA"/>
</dbReference>
<evidence type="ECO:0000313" key="1">
    <source>
        <dbReference type="EMBL" id="MFD2660666.1"/>
    </source>
</evidence>
<dbReference type="RefSeq" id="WP_379272386.1">
    <property type="nucleotide sequence ID" value="NZ_JBHUGT010000010.1"/>
</dbReference>
<keyword evidence="2" id="KW-1185">Reference proteome</keyword>
<sequence>MEQEANESQEIMITEEEWHQAVALFNRAYPYFIDEIERVEAERGKLNDFQLMLAVSRAKERLVILGWNCRKALNAIFDRFVDLYRTSGKEWAEDWAEDTFGSSRIHVQPPDDEQQPDYANPRIHDLRMLIQVKEAELLLLYQELVELQDEEQASRDASWS</sequence>
<comment type="caution">
    <text evidence="1">The sequence shown here is derived from an EMBL/GenBank/DDBJ whole genome shotgun (WGS) entry which is preliminary data.</text>
</comment>
<accession>A0ABW5QVY7</accession>